<name>A0A4D6LYS0_VIGUN</name>
<dbReference type="Proteomes" id="UP000501690">
    <property type="component" value="Linkage Group LG5"/>
</dbReference>
<dbReference type="AlphaFoldDB" id="A0A4D6LYS0"/>
<keyword evidence="2" id="KW-1185">Reference proteome</keyword>
<protein>
    <submittedName>
        <fullName evidence="1">Uncharacterized protein</fullName>
    </submittedName>
</protein>
<evidence type="ECO:0000313" key="2">
    <source>
        <dbReference type="Proteomes" id="UP000501690"/>
    </source>
</evidence>
<sequence length="49" mass="5349">MGIYTPQKQYGSSRNCRSIAHGFDESKVLRSLTPLLSLIDNYTGSGAQS</sequence>
<gene>
    <name evidence="1" type="ORF">DEO72_LG5g2110</name>
</gene>
<accession>A0A4D6LYS0</accession>
<organism evidence="1 2">
    <name type="scientific">Vigna unguiculata</name>
    <name type="common">Cowpea</name>
    <dbReference type="NCBI Taxonomy" id="3917"/>
    <lineage>
        <taxon>Eukaryota</taxon>
        <taxon>Viridiplantae</taxon>
        <taxon>Streptophyta</taxon>
        <taxon>Embryophyta</taxon>
        <taxon>Tracheophyta</taxon>
        <taxon>Spermatophyta</taxon>
        <taxon>Magnoliopsida</taxon>
        <taxon>eudicotyledons</taxon>
        <taxon>Gunneridae</taxon>
        <taxon>Pentapetalae</taxon>
        <taxon>rosids</taxon>
        <taxon>fabids</taxon>
        <taxon>Fabales</taxon>
        <taxon>Fabaceae</taxon>
        <taxon>Papilionoideae</taxon>
        <taxon>50 kb inversion clade</taxon>
        <taxon>NPAAA clade</taxon>
        <taxon>indigoferoid/millettioid clade</taxon>
        <taxon>Phaseoleae</taxon>
        <taxon>Vigna</taxon>
    </lineage>
</organism>
<evidence type="ECO:0000313" key="1">
    <source>
        <dbReference type="EMBL" id="QCD94032.1"/>
    </source>
</evidence>
<reference evidence="1 2" key="1">
    <citation type="submission" date="2019-04" db="EMBL/GenBank/DDBJ databases">
        <title>An improved genome assembly and genetic linkage map for asparagus bean, Vigna unguiculata ssp. sesquipedialis.</title>
        <authorList>
            <person name="Xia Q."/>
            <person name="Zhang R."/>
            <person name="Dong Y."/>
        </authorList>
    </citation>
    <scope>NUCLEOTIDE SEQUENCE [LARGE SCALE GENOMIC DNA]</scope>
    <source>
        <tissue evidence="1">Leaf</tissue>
    </source>
</reference>
<dbReference type="EMBL" id="CP039349">
    <property type="protein sequence ID" value="QCD94032.1"/>
    <property type="molecule type" value="Genomic_DNA"/>
</dbReference>
<proteinExistence type="predicted"/>